<dbReference type="EMBL" id="LR031878">
    <property type="protein sequence ID" value="VDD53005.1"/>
    <property type="molecule type" value="Genomic_DNA"/>
</dbReference>
<evidence type="ECO:0000256" key="6">
    <source>
        <dbReference type="ARBA" id="ARBA00023015"/>
    </source>
</evidence>
<dbReference type="GO" id="GO:0008270">
    <property type="term" value="F:zinc ion binding"/>
    <property type="evidence" value="ECO:0007669"/>
    <property type="project" value="UniProtKB-KW"/>
</dbReference>
<evidence type="ECO:0000256" key="9">
    <source>
        <dbReference type="PROSITE-ProRule" id="PRU00042"/>
    </source>
</evidence>
<evidence type="ECO:0000256" key="7">
    <source>
        <dbReference type="ARBA" id="ARBA00023163"/>
    </source>
</evidence>
<evidence type="ECO:0000259" key="11">
    <source>
        <dbReference type="PROSITE" id="PS50157"/>
    </source>
</evidence>
<reference evidence="12" key="1">
    <citation type="submission" date="2018-11" db="EMBL/GenBank/DDBJ databases">
        <authorList>
            <consortium name="Genoscope - CEA"/>
            <person name="William W."/>
        </authorList>
    </citation>
    <scope>NUCLEOTIDE SEQUENCE</scope>
</reference>
<evidence type="ECO:0000256" key="8">
    <source>
        <dbReference type="ARBA" id="ARBA00023242"/>
    </source>
</evidence>
<keyword evidence="8" id="KW-0539">Nucleus</keyword>
<dbReference type="PANTHER" id="PTHR26374:SF378">
    <property type="entry name" value="C2H2-TYPE ZINC FINGER FAMILY PROTEIN"/>
    <property type="match status" value="1"/>
</dbReference>
<dbReference type="Pfam" id="PF13912">
    <property type="entry name" value="zf-C2H2_6"/>
    <property type="match status" value="2"/>
</dbReference>
<name>A0A3P6G6D1_BRAOL</name>
<dbReference type="InterPro" id="IPR036236">
    <property type="entry name" value="Znf_C2H2_sf"/>
</dbReference>
<feature type="region of interest" description="Disordered" evidence="10">
    <location>
        <begin position="355"/>
        <end position="376"/>
    </location>
</feature>
<organism evidence="12">
    <name type="scientific">Brassica oleracea</name>
    <name type="common">Wild cabbage</name>
    <dbReference type="NCBI Taxonomy" id="3712"/>
    <lineage>
        <taxon>Eukaryota</taxon>
        <taxon>Viridiplantae</taxon>
        <taxon>Streptophyta</taxon>
        <taxon>Embryophyta</taxon>
        <taxon>Tracheophyta</taxon>
        <taxon>Spermatophyta</taxon>
        <taxon>Magnoliopsida</taxon>
        <taxon>eudicotyledons</taxon>
        <taxon>Gunneridae</taxon>
        <taxon>Pentapetalae</taxon>
        <taxon>rosids</taxon>
        <taxon>malvids</taxon>
        <taxon>Brassicales</taxon>
        <taxon>Brassicaceae</taxon>
        <taxon>Brassiceae</taxon>
        <taxon>Brassica</taxon>
    </lineage>
</organism>
<evidence type="ECO:0000313" key="12">
    <source>
        <dbReference type="EMBL" id="VDD53005.1"/>
    </source>
</evidence>
<keyword evidence="3" id="KW-0677">Repeat</keyword>
<dbReference type="InterPro" id="IPR013087">
    <property type="entry name" value="Znf_C2H2_type"/>
</dbReference>
<feature type="domain" description="C2H2-type" evidence="11">
    <location>
        <begin position="176"/>
        <end position="203"/>
    </location>
</feature>
<evidence type="ECO:0000256" key="4">
    <source>
        <dbReference type="ARBA" id="ARBA00022771"/>
    </source>
</evidence>
<keyword evidence="5" id="KW-0862">Zinc</keyword>
<dbReference type="SMART" id="SM00355">
    <property type="entry name" value="ZnF_C2H2"/>
    <property type="match status" value="2"/>
</dbReference>
<evidence type="ECO:0000256" key="5">
    <source>
        <dbReference type="ARBA" id="ARBA00022833"/>
    </source>
</evidence>
<accession>A0A3P6G6D1</accession>
<feature type="region of interest" description="Disordered" evidence="10">
    <location>
        <begin position="19"/>
        <end position="52"/>
    </location>
</feature>
<feature type="compositionally biased region" description="Low complexity" evidence="10">
    <location>
        <begin position="68"/>
        <end position="90"/>
    </location>
</feature>
<evidence type="ECO:0000256" key="3">
    <source>
        <dbReference type="ARBA" id="ARBA00022737"/>
    </source>
</evidence>
<protein>
    <recommendedName>
        <fullName evidence="11">C2H2-type domain-containing protein</fullName>
    </recommendedName>
</protein>
<keyword evidence="2" id="KW-0479">Metal-binding</keyword>
<dbReference type="GO" id="GO:0005634">
    <property type="term" value="C:nucleus"/>
    <property type="evidence" value="ECO:0007669"/>
    <property type="project" value="UniProtKB-SubCell"/>
</dbReference>
<keyword evidence="7" id="KW-0804">Transcription</keyword>
<dbReference type="SUPFAM" id="SSF57667">
    <property type="entry name" value="beta-beta-alpha zinc fingers"/>
    <property type="match status" value="1"/>
</dbReference>
<dbReference type="PANTHER" id="PTHR26374">
    <property type="entry name" value="ZINC FINGER PROTEIN ZAT5"/>
    <property type="match status" value="1"/>
</dbReference>
<feature type="region of interest" description="Disordered" evidence="10">
    <location>
        <begin position="68"/>
        <end position="91"/>
    </location>
</feature>
<keyword evidence="4 9" id="KW-0863">Zinc-finger</keyword>
<evidence type="ECO:0000256" key="10">
    <source>
        <dbReference type="SAM" id="MobiDB-lite"/>
    </source>
</evidence>
<keyword evidence="6" id="KW-0805">Transcription regulation</keyword>
<dbReference type="PROSITE" id="PS50157">
    <property type="entry name" value="ZINC_FINGER_C2H2_2"/>
    <property type="match status" value="2"/>
</dbReference>
<dbReference type="AlphaFoldDB" id="A0A3P6G6D1"/>
<evidence type="ECO:0000256" key="1">
    <source>
        <dbReference type="ARBA" id="ARBA00004123"/>
    </source>
</evidence>
<sequence length="389" mass="42018">METAEEAISAAKAQALIIKGKRTKRQRPQSPIPFSIVAPMSSQEPDAHEESTSLVAKEKSLNDEINYNNNKNDNNILSNGVTSSSSTSSSFNNATLKAAADEEDQDMANCLILLAQGHSLPHQQPQTRQLMVSYQESGNINNNNNNAYRSSSRRFLETSSSNGTTTSGGRAGYYVYQCKTCDRTFPSFQALGGHRASHKKPKAAPGLHDLKKSIYNDAVSLHLNNVLTTTPNNNNNHRSLVLYGKANNNKVHECGICGAEFTSGQALGGHMRRHRGAGVAATATPTATLALPASAATANTVLSLSPMSFDQMSDGPVYPVQAPVKRARSAVVSLDLDLNLPAPEDENRVNGLSVAPKQEHEQEHGQTQRREEQKSIVLSSAPTLVDCYY</sequence>
<dbReference type="PROSITE" id="PS00028">
    <property type="entry name" value="ZINC_FINGER_C2H2_1"/>
    <property type="match status" value="2"/>
</dbReference>
<feature type="domain" description="C2H2-type" evidence="11">
    <location>
        <begin position="252"/>
        <end position="279"/>
    </location>
</feature>
<gene>
    <name evidence="12" type="ORF">BOLC1T05394H</name>
</gene>
<evidence type="ECO:0000256" key="2">
    <source>
        <dbReference type="ARBA" id="ARBA00022723"/>
    </source>
</evidence>
<proteinExistence type="predicted"/>
<dbReference type="Gene3D" id="3.30.160.60">
    <property type="entry name" value="Classic Zinc Finger"/>
    <property type="match status" value="1"/>
</dbReference>
<comment type="subcellular location">
    <subcellularLocation>
        <location evidence="1">Nucleus</location>
    </subcellularLocation>
</comment>
<feature type="compositionally biased region" description="Basic and acidic residues" evidence="10">
    <location>
        <begin position="357"/>
        <end position="374"/>
    </location>
</feature>